<evidence type="ECO:0000313" key="6">
    <source>
        <dbReference type="Proteomes" id="UP000292685"/>
    </source>
</evidence>
<dbReference type="GO" id="GO:0003677">
    <property type="term" value="F:DNA binding"/>
    <property type="evidence" value="ECO:0007669"/>
    <property type="project" value="UniProtKB-KW"/>
</dbReference>
<feature type="domain" description="HTH luxR-type" evidence="4">
    <location>
        <begin position="922"/>
        <end position="987"/>
    </location>
</feature>
<dbReference type="SMART" id="SM00421">
    <property type="entry name" value="HTH_LUXR"/>
    <property type="match status" value="1"/>
</dbReference>
<dbReference type="OrthoDB" id="134933at2"/>
<dbReference type="Pfam" id="PF00196">
    <property type="entry name" value="GerE"/>
    <property type="match status" value="1"/>
</dbReference>
<dbReference type="CDD" id="cd06170">
    <property type="entry name" value="LuxR_C_like"/>
    <property type="match status" value="1"/>
</dbReference>
<dbReference type="RefSeq" id="WP_130448902.1">
    <property type="nucleotide sequence ID" value="NZ_SHLA01000001.1"/>
</dbReference>
<accession>A0A4V2G9L9</accession>
<evidence type="ECO:0000256" key="1">
    <source>
        <dbReference type="ARBA" id="ARBA00023015"/>
    </source>
</evidence>
<dbReference type="InterPro" id="IPR027417">
    <property type="entry name" value="P-loop_NTPase"/>
</dbReference>
<evidence type="ECO:0000256" key="3">
    <source>
        <dbReference type="ARBA" id="ARBA00023163"/>
    </source>
</evidence>
<dbReference type="GO" id="GO:0006355">
    <property type="term" value="P:regulation of DNA-templated transcription"/>
    <property type="evidence" value="ECO:0007669"/>
    <property type="project" value="InterPro"/>
</dbReference>
<evidence type="ECO:0000259" key="4">
    <source>
        <dbReference type="PROSITE" id="PS50043"/>
    </source>
</evidence>
<dbReference type="InterPro" id="IPR000792">
    <property type="entry name" value="Tscrpt_reg_LuxR_C"/>
</dbReference>
<comment type="caution">
    <text evidence="5">The sequence shown here is derived from an EMBL/GenBank/DDBJ whole genome shotgun (WGS) entry which is preliminary data.</text>
</comment>
<dbReference type="PRINTS" id="PR00038">
    <property type="entry name" value="HTHLUXR"/>
</dbReference>
<dbReference type="InterPro" id="IPR016032">
    <property type="entry name" value="Sig_transdc_resp-reg_C-effctor"/>
</dbReference>
<keyword evidence="3" id="KW-0804">Transcription</keyword>
<evidence type="ECO:0000256" key="2">
    <source>
        <dbReference type="ARBA" id="ARBA00023125"/>
    </source>
</evidence>
<keyword evidence="1" id="KW-0805">Transcription regulation</keyword>
<dbReference type="PANTHER" id="PTHR44688:SF16">
    <property type="entry name" value="DNA-BINDING TRANSCRIPTIONAL ACTIVATOR DEVR_DOSR"/>
    <property type="match status" value="1"/>
</dbReference>
<keyword evidence="6" id="KW-1185">Reference proteome</keyword>
<dbReference type="Proteomes" id="UP000292685">
    <property type="component" value="Unassembled WGS sequence"/>
</dbReference>
<dbReference type="Gene3D" id="1.10.10.10">
    <property type="entry name" value="Winged helix-like DNA-binding domain superfamily/Winged helix DNA-binding domain"/>
    <property type="match status" value="1"/>
</dbReference>
<dbReference type="PANTHER" id="PTHR44688">
    <property type="entry name" value="DNA-BINDING TRANSCRIPTIONAL ACTIVATOR DEVR_DOSR"/>
    <property type="match status" value="1"/>
</dbReference>
<dbReference type="PROSITE" id="PS50043">
    <property type="entry name" value="HTH_LUXR_2"/>
    <property type="match status" value="1"/>
</dbReference>
<proteinExistence type="predicted"/>
<protein>
    <submittedName>
        <fullName evidence="5">Regulatory LuxR family protein</fullName>
    </submittedName>
</protein>
<gene>
    <name evidence="5" type="ORF">EV380_0354</name>
</gene>
<sequence>MGKLRPENLTIGRGDAVARLRAAADQVAAGHHRFVVLEGHVGAGKSEVLWAALEGVLHWPRKFASLEPGDRFVPGSAACKLVPGMTPELTSDVSRAVAFALSVLDTFEEPTIIILENAQWTDTVSTKIMSGILPNLGNYPVLFISTVRPCVDEPAKQLIRAALAPATSSYIDLPPLDAAETRTALSAMIGAPVGPALAGRLHELTGGLPLLLEEAVRVLRHRRHDADAVADALDVFAARTARRLRDFDAAVADTLTFLTPTGRAVMRVLALSPDPLSVAQIEQACGLNELGTADLAPLQDADLIQWEPGERGYRLSLPPIAQGVRQAMLPDEIAGTHRALGEIGEVASTPLHRFLGRHPEALGGSKLAEGPNGRVPADVAEHVLRLLDSREHGRVTDYLNALARACPGDETLGLVLLARWREPREDLRAPLRFAMRGARCPLLLSVARAVQHFAEAHYEAAVAELTHAGAVDVDSPVATFVFLQAVDRVARTDAVRGTLFQSRDLRRVAAAHLRRLEHGGIATVDGGGTALAAFARPSRLDALHASFALWDELAELVPQPGPVQPGGFAELARSQSARFAALPDTEDDVLAVRVFAAARARDYSDRPSVARILGHRAVVEAGSEELSADAYCQLALTYFDAGQFSRAEEFATLGRALVFGTYNSELLLTAEAVGVLVAGAREGQDGVAPLLAELQSTPDALWLPFVHLASVYARAWAATADGDHDDVVAALLPVSDNVLGWQPLGMAALTLLARAQYYSGSAALAGEALELIEAYGITATEPVASFVTAYVRALAAADDDPRRAADEYSAALAAAARIPDISTGAPDSRGGGLRIYRALAAYDYGRLVVESGGVLRGHALEAFRAALGAQQLWIGCRAPSLREASGAVVRGLRELLDGQGIEAAADDGALPATPSRSRLAAKGAALAGLTRREREIAGLIGLGLMNKEIADRLVISVRTAEYHAANIARKLRLGSRSEVRDMFAENGRSPGER</sequence>
<organism evidence="5 6">
    <name type="scientific">Zhihengliuella halotolerans</name>
    <dbReference type="NCBI Taxonomy" id="370736"/>
    <lineage>
        <taxon>Bacteria</taxon>
        <taxon>Bacillati</taxon>
        <taxon>Actinomycetota</taxon>
        <taxon>Actinomycetes</taxon>
        <taxon>Micrococcales</taxon>
        <taxon>Micrococcaceae</taxon>
        <taxon>Zhihengliuella</taxon>
    </lineage>
</organism>
<dbReference type="SUPFAM" id="SSF52540">
    <property type="entry name" value="P-loop containing nucleoside triphosphate hydrolases"/>
    <property type="match status" value="1"/>
</dbReference>
<dbReference type="AlphaFoldDB" id="A0A4V2G9L9"/>
<dbReference type="EMBL" id="SHLA01000001">
    <property type="protein sequence ID" value="RZU60806.1"/>
    <property type="molecule type" value="Genomic_DNA"/>
</dbReference>
<keyword evidence="2" id="KW-0238">DNA-binding</keyword>
<evidence type="ECO:0000313" key="5">
    <source>
        <dbReference type="EMBL" id="RZU60806.1"/>
    </source>
</evidence>
<dbReference type="InterPro" id="IPR036388">
    <property type="entry name" value="WH-like_DNA-bd_sf"/>
</dbReference>
<reference evidence="5 6" key="1">
    <citation type="submission" date="2019-02" db="EMBL/GenBank/DDBJ databases">
        <title>Sequencing the genomes of 1000 actinobacteria strains.</title>
        <authorList>
            <person name="Klenk H.-P."/>
        </authorList>
    </citation>
    <scope>NUCLEOTIDE SEQUENCE [LARGE SCALE GENOMIC DNA]</scope>
    <source>
        <strain evidence="5 6">DSM 17364</strain>
    </source>
</reference>
<dbReference type="SUPFAM" id="SSF46894">
    <property type="entry name" value="C-terminal effector domain of the bipartite response regulators"/>
    <property type="match status" value="1"/>
</dbReference>
<name>A0A4V2G9L9_9MICC</name>